<dbReference type="InterPro" id="IPR011050">
    <property type="entry name" value="Pectin_lyase_fold/virulence"/>
</dbReference>
<feature type="domain" description="Filamentous haemagglutinin FhaB/tRNA nuclease CdiA-like TPS" evidence="4">
    <location>
        <begin position="35"/>
        <end position="148"/>
    </location>
</feature>
<dbReference type="NCBIfam" id="TIGR02601">
    <property type="entry name" value="autotrns_rpt"/>
    <property type="match status" value="4"/>
</dbReference>
<evidence type="ECO:0000313" key="5">
    <source>
        <dbReference type="EMBL" id="MFG6489764.1"/>
    </source>
</evidence>
<dbReference type="RefSeq" id="WP_394416178.1">
    <property type="nucleotide sequence ID" value="NZ_JBIGIC010000015.1"/>
</dbReference>
<reference evidence="5 6" key="1">
    <citation type="submission" date="2024-08" db="EMBL/GenBank/DDBJ databases">
        <authorList>
            <person name="Lu H."/>
        </authorList>
    </citation>
    <scope>NUCLEOTIDE SEQUENCE [LARGE SCALE GENOMIC DNA]</scope>
    <source>
        <strain evidence="5 6">BYS78W</strain>
    </source>
</reference>
<dbReference type="Gene3D" id="2.160.20.20">
    <property type="match status" value="1"/>
</dbReference>
<dbReference type="SUPFAM" id="SSF51126">
    <property type="entry name" value="Pectin lyase-like"/>
    <property type="match status" value="2"/>
</dbReference>
<evidence type="ECO:0000256" key="1">
    <source>
        <dbReference type="ARBA" id="ARBA00004613"/>
    </source>
</evidence>
<dbReference type="InterPro" id="IPR008638">
    <property type="entry name" value="FhaB/CdiA-like_TPS"/>
</dbReference>
<dbReference type="SMART" id="SM00912">
    <property type="entry name" value="Haemagg_act"/>
    <property type="match status" value="1"/>
</dbReference>
<evidence type="ECO:0000259" key="4">
    <source>
        <dbReference type="SMART" id="SM00912"/>
    </source>
</evidence>
<name>A0ABW7HIK7_9BURK</name>
<accession>A0ABW7HIK7</accession>
<keyword evidence="3" id="KW-0732">Signal</keyword>
<keyword evidence="6" id="KW-1185">Reference proteome</keyword>
<dbReference type="InterPro" id="IPR050909">
    <property type="entry name" value="Bact_Autotransporter_VF"/>
</dbReference>
<dbReference type="PANTHER" id="PTHR12338:SF8">
    <property type="entry name" value="HEME_HEMOPEXIN-BINDING PROTEIN"/>
    <property type="match status" value="1"/>
</dbReference>
<protein>
    <submittedName>
        <fullName evidence="5">Autotransporter-associated beta strand repeat-containing protein</fullName>
    </submittedName>
</protein>
<keyword evidence="2" id="KW-0964">Secreted</keyword>
<dbReference type="Pfam" id="PF12951">
    <property type="entry name" value="PATR"/>
    <property type="match status" value="4"/>
</dbReference>
<dbReference type="InterPro" id="IPR013425">
    <property type="entry name" value="Autotrns_rpt"/>
</dbReference>
<evidence type="ECO:0000313" key="6">
    <source>
        <dbReference type="Proteomes" id="UP001606134"/>
    </source>
</evidence>
<dbReference type="InterPro" id="IPR012332">
    <property type="entry name" value="Autotransporter_pectin_lyase_C"/>
</dbReference>
<proteinExistence type="predicted"/>
<sequence>MPFDRSSQPQSHSQRHHRVHPLTWAIAVALAPVAAVALPQDGVVKQGAATIQTPQNGLMVINQSTQTAAVDWRSFSVDKSETVNIVQPNSQALLINRVIGYDPTRILGQINANGRVVLSNPRGVYFSADSQIDVGSLVATTLSISDADLQSGVLRFGASTDGAGELKAEGRIRAADTVALVAPQVTVNGSIDARRVAVAAASQVSVDVEGDGLVLFNVRNDENLETRLNALGTINATQSAELRAVARAGFADTVLNMDGIVRARSLEGVGGKVVVDGGSQGVTWVNGKIEASSGSGQVGGDVLVQGQRIMLDNGAQIDASGDTGGGRIRVGGDFHGANAQITNANMVVARTGAQLRADAGTSGDGGQVVLWSDTSTRFAGTISARGGENSGNGGKVEVSSKGVLDFAGKADLRASAGSAGELLLDPTNLTIQATSPDILDDNSNQDLTGSLLSFGSSGTNSVITAGAVSGLLTTSAVTLQATNNITLNSGASITGSNLLTLQAGRNISIGSTITTNGIMLSTNDVGAGGGRVAAGIVAVNAPLDAGIGTLTITNNGGTGTHTIGGNLTGAGISITGKVSTNGTRTFTTGASASSITSTMNMGGDLTLNIGSGNLTLGSALTDTGTRALTKDGVGTLTLSGTNTYNGGTVLASGTLALGSAGAIGSNGNITLGGGTLQFSASNTTDYSSRFSTAASQQYNLDTNGQAVTLATALTSSGGSLTKSGTGTLTLSGTNTYDGGTTLAGGTLALGNASAIGSSGTISFTGGTLQFTSANSTDYSARFSNSAGQLYSFDTNNQSVTLATGMTSSGGSLSKSGAGTLTLSGANTYDGGTNINGGVVSVSGGGALSDTGAVTLANTSGATLNVVGSETIGSLNGGGTSGGNVTIASGQLLSVGAGIFAGNITGVGGSLTKSGSGTLTLSGTNTYGGGTTLTAGTLALGSAGAIGSTGTITLGGGSLQFSASNTTDYSSR</sequence>
<evidence type="ECO:0000256" key="2">
    <source>
        <dbReference type="ARBA" id="ARBA00022525"/>
    </source>
</evidence>
<dbReference type="InterPro" id="IPR012334">
    <property type="entry name" value="Pectin_lyas_fold"/>
</dbReference>
<dbReference type="EMBL" id="JBIGIC010000015">
    <property type="protein sequence ID" value="MFG6489764.1"/>
    <property type="molecule type" value="Genomic_DNA"/>
</dbReference>
<comment type="subcellular location">
    <subcellularLocation>
        <location evidence="1">Secreted</location>
    </subcellularLocation>
</comment>
<feature type="non-terminal residue" evidence="5">
    <location>
        <position position="971"/>
    </location>
</feature>
<evidence type="ECO:0000256" key="3">
    <source>
        <dbReference type="ARBA" id="ARBA00022729"/>
    </source>
</evidence>
<organism evidence="5 6">
    <name type="scientific">Pelomonas candidula</name>
    <dbReference type="NCBI Taxonomy" id="3299025"/>
    <lineage>
        <taxon>Bacteria</taxon>
        <taxon>Pseudomonadati</taxon>
        <taxon>Pseudomonadota</taxon>
        <taxon>Betaproteobacteria</taxon>
        <taxon>Burkholderiales</taxon>
        <taxon>Sphaerotilaceae</taxon>
        <taxon>Roseateles</taxon>
    </lineage>
</organism>
<dbReference type="NCBIfam" id="TIGR01901">
    <property type="entry name" value="adhes_NPXG"/>
    <property type="match status" value="1"/>
</dbReference>
<dbReference type="Pfam" id="PF05860">
    <property type="entry name" value="TPS"/>
    <property type="match status" value="1"/>
</dbReference>
<gene>
    <name evidence="5" type="ORF">ACG04R_24015</name>
</gene>
<dbReference type="Gene3D" id="2.160.20.10">
    <property type="entry name" value="Single-stranded right-handed beta-helix, Pectin lyase-like"/>
    <property type="match status" value="1"/>
</dbReference>
<dbReference type="Proteomes" id="UP001606134">
    <property type="component" value="Unassembled WGS sequence"/>
</dbReference>
<dbReference type="PANTHER" id="PTHR12338">
    <property type="entry name" value="AUTOTRANSPORTER"/>
    <property type="match status" value="1"/>
</dbReference>
<comment type="caution">
    <text evidence="5">The sequence shown here is derived from an EMBL/GenBank/DDBJ whole genome shotgun (WGS) entry which is preliminary data.</text>
</comment>